<evidence type="ECO:0000313" key="2">
    <source>
        <dbReference type="EMBL" id="KAJ7198073.1"/>
    </source>
</evidence>
<protein>
    <submittedName>
        <fullName evidence="2">Uncharacterized protein</fullName>
    </submittedName>
</protein>
<dbReference type="EMBL" id="JARJCW010000074">
    <property type="protein sequence ID" value="KAJ7198073.1"/>
    <property type="molecule type" value="Genomic_DNA"/>
</dbReference>
<dbReference type="AlphaFoldDB" id="A0AAD6UYX2"/>
<accession>A0AAD6UYX2</accession>
<keyword evidence="1" id="KW-1133">Transmembrane helix</keyword>
<keyword evidence="1" id="KW-0472">Membrane</keyword>
<organism evidence="2 3">
    <name type="scientific">Mycena pura</name>
    <dbReference type="NCBI Taxonomy" id="153505"/>
    <lineage>
        <taxon>Eukaryota</taxon>
        <taxon>Fungi</taxon>
        <taxon>Dikarya</taxon>
        <taxon>Basidiomycota</taxon>
        <taxon>Agaricomycotina</taxon>
        <taxon>Agaricomycetes</taxon>
        <taxon>Agaricomycetidae</taxon>
        <taxon>Agaricales</taxon>
        <taxon>Marasmiineae</taxon>
        <taxon>Mycenaceae</taxon>
        <taxon>Mycena</taxon>
    </lineage>
</organism>
<evidence type="ECO:0000256" key="1">
    <source>
        <dbReference type="SAM" id="Phobius"/>
    </source>
</evidence>
<sequence>MQLVWKVLGLSLEILVECTLIMRVFAMHGRNWWILMCLLAVFSCFPAFAIWDNIKDGLPPIMAVPGISGCVMKCSRAIMNRFYTGVGGAWSFQSVFWHSNMSGPTQFQQIYPESPVTYLSSCLPLGAPTSSETPIL</sequence>
<feature type="transmembrane region" description="Helical" evidence="1">
    <location>
        <begin position="32"/>
        <end position="51"/>
    </location>
</feature>
<comment type="caution">
    <text evidence="2">The sequence shown here is derived from an EMBL/GenBank/DDBJ whole genome shotgun (WGS) entry which is preliminary data.</text>
</comment>
<keyword evidence="3" id="KW-1185">Reference proteome</keyword>
<proteinExistence type="predicted"/>
<keyword evidence="1" id="KW-0812">Transmembrane</keyword>
<name>A0AAD6UYX2_9AGAR</name>
<evidence type="ECO:0000313" key="3">
    <source>
        <dbReference type="Proteomes" id="UP001219525"/>
    </source>
</evidence>
<gene>
    <name evidence="2" type="ORF">GGX14DRAFT_470314</name>
</gene>
<reference evidence="2" key="1">
    <citation type="submission" date="2023-03" db="EMBL/GenBank/DDBJ databases">
        <title>Massive genome expansion in bonnet fungi (Mycena s.s.) driven by repeated elements and novel gene families across ecological guilds.</title>
        <authorList>
            <consortium name="Lawrence Berkeley National Laboratory"/>
            <person name="Harder C.B."/>
            <person name="Miyauchi S."/>
            <person name="Viragh M."/>
            <person name="Kuo A."/>
            <person name="Thoen E."/>
            <person name="Andreopoulos B."/>
            <person name="Lu D."/>
            <person name="Skrede I."/>
            <person name="Drula E."/>
            <person name="Henrissat B."/>
            <person name="Morin E."/>
            <person name="Kohler A."/>
            <person name="Barry K."/>
            <person name="LaButti K."/>
            <person name="Morin E."/>
            <person name="Salamov A."/>
            <person name="Lipzen A."/>
            <person name="Mereny Z."/>
            <person name="Hegedus B."/>
            <person name="Baldrian P."/>
            <person name="Stursova M."/>
            <person name="Weitz H."/>
            <person name="Taylor A."/>
            <person name="Grigoriev I.V."/>
            <person name="Nagy L.G."/>
            <person name="Martin F."/>
            <person name="Kauserud H."/>
        </authorList>
    </citation>
    <scope>NUCLEOTIDE SEQUENCE</scope>
    <source>
        <strain evidence="2">9144</strain>
    </source>
</reference>
<dbReference type="Proteomes" id="UP001219525">
    <property type="component" value="Unassembled WGS sequence"/>
</dbReference>
<feature type="non-terminal residue" evidence="2">
    <location>
        <position position="136"/>
    </location>
</feature>